<keyword evidence="4" id="KW-0949">S-adenosyl-L-methionine</keyword>
<dbReference type="PRINTS" id="PR00507">
    <property type="entry name" value="N12N6MTFRASE"/>
</dbReference>
<dbReference type="GO" id="GO:0003676">
    <property type="term" value="F:nucleic acid binding"/>
    <property type="evidence" value="ECO:0007669"/>
    <property type="project" value="InterPro"/>
</dbReference>
<dbReference type="EC" id="2.1.1.72" evidence="1"/>
<reference evidence="8 9" key="1">
    <citation type="journal article" date="2013" name="PLoS ONE">
        <title>Genomic Analysis by Deep Sequencing of the Probiotic Lactobacillus brevis KB290 Harboring Nine Plasmids Reveals Genomic Stability.</title>
        <authorList>
            <person name="Fukao M."/>
            <person name="Oshima K."/>
            <person name="Morita H."/>
            <person name="Toh H."/>
            <person name="Suda W."/>
            <person name="Kim S.W."/>
            <person name="Suzuki S."/>
            <person name="Yakabe T."/>
            <person name="Hattori M."/>
            <person name="Yajima N."/>
        </authorList>
    </citation>
    <scope>NUCLEOTIDE SEQUENCE [LARGE SCALE GENOMIC DNA]</scope>
    <source>
        <strain evidence="8 9">KB290</strain>
        <plasmid evidence="8">pKB290-1</plasmid>
    </source>
</reference>
<dbReference type="InterPro" id="IPR050953">
    <property type="entry name" value="N4_N6_ade-DNA_methylase"/>
</dbReference>
<dbReference type="SUPFAM" id="SSF53335">
    <property type="entry name" value="S-adenosyl-L-methionine-dependent methyltransferases"/>
    <property type="match status" value="1"/>
</dbReference>
<protein>
    <recommendedName>
        <fullName evidence="1">site-specific DNA-methyltransferase (adenine-specific)</fullName>
        <ecNumber evidence="1">2.1.1.72</ecNumber>
    </recommendedName>
</protein>
<evidence type="ECO:0000256" key="1">
    <source>
        <dbReference type="ARBA" id="ARBA00011900"/>
    </source>
</evidence>
<evidence type="ECO:0000256" key="3">
    <source>
        <dbReference type="ARBA" id="ARBA00022679"/>
    </source>
</evidence>
<gene>
    <name evidence="8" type="ORF">LVISKB_P1-0033</name>
</gene>
<dbReference type="InterPro" id="IPR002052">
    <property type="entry name" value="DNA_methylase_N6_adenine_CS"/>
</dbReference>
<dbReference type="HOGENOM" id="CLU_002539_2_1_9"/>
<dbReference type="Gene3D" id="3.90.1570.30">
    <property type="match status" value="1"/>
</dbReference>
<dbReference type="GO" id="GO:0032259">
    <property type="term" value="P:methylation"/>
    <property type="evidence" value="ECO:0007669"/>
    <property type="project" value="UniProtKB-KW"/>
</dbReference>
<keyword evidence="6" id="KW-0175">Coiled coil</keyword>
<dbReference type="PROSITE" id="PS00092">
    <property type="entry name" value="N6_MTASE"/>
    <property type="match status" value="1"/>
</dbReference>
<dbReference type="Proteomes" id="UP000012042">
    <property type="component" value="Plasmid pKB290-1"/>
</dbReference>
<evidence type="ECO:0000256" key="6">
    <source>
        <dbReference type="SAM" id="Coils"/>
    </source>
</evidence>
<dbReference type="EMBL" id="AP012168">
    <property type="protein sequence ID" value="BAN08059.1"/>
    <property type="molecule type" value="Genomic_DNA"/>
</dbReference>
<dbReference type="GO" id="GO:0009007">
    <property type="term" value="F:site-specific DNA-methyltransferase (adenine-specific) activity"/>
    <property type="evidence" value="ECO:0007669"/>
    <property type="project" value="UniProtKB-EC"/>
</dbReference>
<dbReference type="AlphaFoldDB" id="M5AGS7"/>
<evidence type="ECO:0000256" key="5">
    <source>
        <dbReference type="ARBA" id="ARBA00047942"/>
    </source>
</evidence>
<name>M5AGS7_LEVBR</name>
<evidence type="ECO:0000256" key="2">
    <source>
        <dbReference type="ARBA" id="ARBA00022603"/>
    </source>
</evidence>
<geneLocation type="plasmid" evidence="8 9">
    <name>pKB290-1</name>
</geneLocation>
<comment type="catalytic activity">
    <reaction evidence="5">
        <text>a 2'-deoxyadenosine in DNA + S-adenosyl-L-methionine = an N(6)-methyl-2'-deoxyadenosine in DNA + S-adenosyl-L-homocysteine + H(+)</text>
        <dbReference type="Rhea" id="RHEA:15197"/>
        <dbReference type="Rhea" id="RHEA-COMP:12418"/>
        <dbReference type="Rhea" id="RHEA-COMP:12419"/>
        <dbReference type="ChEBI" id="CHEBI:15378"/>
        <dbReference type="ChEBI" id="CHEBI:57856"/>
        <dbReference type="ChEBI" id="CHEBI:59789"/>
        <dbReference type="ChEBI" id="CHEBI:90615"/>
        <dbReference type="ChEBI" id="CHEBI:90616"/>
        <dbReference type="EC" id="2.1.1.72"/>
    </reaction>
</comment>
<accession>M5AGS7</accession>
<evidence type="ECO:0000313" key="8">
    <source>
        <dbReference type="EMBL" id="BAN08059.1"/>
    </source>
</evidence>
<organism evidence="8 9">
    <name type="scientific">Levilactobacillus brevis KB290</name>
    <dbReference type="NCBI Taxonomy" id="1001583"/>
    <lineage>
        <taxon>Bacteria</taxon>
        <taxon>Bacillati</taxon>
        <taxon>Bacillota</taxon>
        <taxon>Bacilli</taxon>
        <taxon>Lactobacillales</taxon>
        <taxon>Lactobacillaceae</taxon>
        <taxon>Levilactobacillus</taxon>
    </lineage>
</organism>
<feature type="domain" description="Type II methyltransferase M.TaqI-like" evidence="7">
    <location>
        <begin position="437"/>
        <end position="619"/>
    </location>
</feature>
<proteinExistence type="predicted"/>
<sequence length="971" mass="110930">MMGKKKAKESLKTLIDDYSDKRRELTNSTLHYNEAQARVDYIDPFLELLGWDVGNKARLNYTMRDTVVESYVTPRSRPDYMLRRNGTTMLVVEAEKPAKDLTVDVQPAQQVLQYGWLSGTKIGLLFNVEMLQIFQTTANPINSNKISAYRSYTYAELLDNFDEIWLLLSKESVNNGDMETAVSKFTPKNAKKHMLDSDFLQSMNSWRILIAVDLIKNNDEYKIDLNRLNNDIETFLNQIIFLRFAEDNHLERTTTLENIVKENTGFSESLRMLDKKYNSGIFEESNIADKLSKETINEIIGGLYYPAAAYNFAVIDLQILGKMYENFLLQQVVIEDGKPKLVFTHDSSNKAVVSTPIELTKLITDAALQEKLMSMKTIDDVLSLRVLDMAAGAGTFLVAAYDQIEGRIIDLITLENHERPEATAVPLTTKKKIISNVLYGNDVDKHATMLTRFSLALRLLRNESSSRVMYTTPIVPSMESNITSFNSIISDADIAKTVGNNDLSDWIRQVEKINPGDWKTRKFDVILGNPPYRKSADMKKHSVLELMTAKEIYASAKGQFDEYFLFIERGLQLLSEDGQLTMITPNKFMFIDAGKELRKILVTGHHVKQITDFGPTQLFDDKLTYVAIFSLTSRAQTKVEYRELSSIHSADSTPYEEYEYQGLSISNGPWLFSGNKKVVSMYKSLVKLPSIVEAFDVQNGVQTSANDVYLIPQNSVDRITDNTIEFRKGKGDDVQKFVIEKEIVRSFYKKLGNGLATYSLLPKNHWIIFPYIDGKLISPSVMESKYPQAYAYLEAFKPRLSERNMNNLQDKSQWYMYGRSQAFNIWNKSKLVITVNSNHPIVAIDFDNTLIASGGTAGNVPIFNKPNSPYALEYLQAWLNFPLVDDMFKMLSSYFEGGFWTHGTTVMKKIPFLTLNFKNKKQFRLYEQIVDDVTKINGLSISKIPERSILVQLINSRMNELLRLRMEDLDD</sequence>
<dbReference type="PANTHER" id="PTHR33841">
    <property type="entry name" value="DNA METHYLTRANSFERASE YEEA-RELATED"/>
    <property type="match status" value="1"/>
</dbReference>
<dbReference type="InterPro" id="IPR011639">
    <property type="entry name" value="MethylTrfase_TaqI-like_dom"/>
</dbReference>
<feature type="coiled-coil region" evidence="6">
    <location>
        <begin position="211"/>
        <end position="238"/>
    </location>
</feature>
<dbReference type="GO" id="GO:0006304">
    <property type="term" value="P:DNA modification"/>
    <property type="evidence" value="ECO:0007669"/>
    <property type="project" value="InterPro"/>
</dbReference>
<keyword evidence="2" id="KW-0489">Methyltransferase</keyword>
<dbReference type="REBASE" id="62030">
    <property type="entry name" value="LbrKB290ORF33P"/>
</dbReference>
<dbReference type="Pfam" id="PF07669">
    <property type="entry name" value="Eco57I"/>
    <property type="match status" value="1"/>
</dbReference>
<dbReference type="Gene3D" id="3.40.50.150">
    <property type="entry name" value="Vaccinia Virus protein VP39"/>
    <property type="match status" value="1"/>
</dbReference>
<dbReference type="KEGG" id="lbk:LVISKB_P1-0033"/>
<dbReference type="PANTHER" id="PTHR33841:SF1">
    <property type="entry name" value="DNA METHYLTRANSFERASE A"/>
    <property type="match status" value="1"/>
</dbReference>
<dbReference type="InterPro" id="IPR029063">
    <property type="entry name" value="SAM-dependent_MTases_sf"/>
</dbReference>
<evidence type="ECO:0000259" key="7">
    <source>
        <dbReference type="Pfam" id="PF07669"/>
    </source>
</evidence>
<evidence type="ECO:0000313" key="9">
    <source>
        <dbReference type="Proteomes" id="UP000012042"/>
    </source>
</evidence>
<dbReference type="PATRIC" id="fig|1001583.3.peg.2404"/>
<keyword evidence="8" id="KW-0614">Plasmid</keyword>
<evidence type="ECO:0000256" key="4">
    <source>
        <dbReference type="ARBA" id="ARBA00022691"/>
    </source>
</evidence>
<keyword evidence="3" id="KW-0808">Transferase</keyword>